<keyword evidence="3" id="KW-0472">Membrane</keyword>
<dbReference type="EMBL" id="CP065938">
    <property type="protein sequence ID" value="UWX06766.1"/>
    <property type="molecule type" value="Genomic_DNA"/>
</dbReference>
<dbReference type="Proteomes" id="UP001058120">
    <property type="component" value="Chromosome"/>
</dbReference>
<keyword evidence="1 2" id="KW-0807">Transducer</keyword>
<feature type="transmembrane region" description="Helical" evidence="3">
    <location>
        <begin position="241"/>
        <end position="263"/>
    </location>
</feature>
<reference evidence="5" key="1">
    <citation type="submission" date="2020-12" db="EMBL/GenBank/DDBJ databases">
        <title>Taurinivorans muris gen. nov., sp. nov., fundamental and realized metabolic niche of a ubiquitous sulfidogenic bacterium in the murine intestine.</title>
        <authorList>
            <person name="Ye H."/>
            <person name="Hanson B.T."/>
            <person name="Loy A."/>
        </authorList>
    </citation>
    <scope>NUCLEOTIDE SEQUENCE</scope>
    <source>
        <strain evidence="5">LT0009</strain>
    </source>
</reference>
<evidence type="ECO:0000256" key="1">
    <source>
        <dbReference type="ARBA" id="ARBA00023224"/>
    </source>
</evidence>
<sequence length="728" mass="79056">MQRMKYLITETEDAASQTALAKEVAILAVSNDDPSYFKLIKEHITNASSHAANVRKFAKAESTVNAVTAYEKEISQLIVSVDTMIGDFNALSEHTKIINNDFENIEQQITAIVKEEQSRLIRGGAANLVAIQAIHTNMLEIEAHLEAYLRISTQENLNEFLEHMEELDGFAAMYSDRSEKFSGVCGNILKYVDDLQQFIEFARAFQASVTNESEQLDELGRLAQNLSQAVRQQYDNVKNSAVTTLYITALLAVLLGIVLTIYISKSVAKQLGADPGELVNLADRVIAGDYEVDDGSKHIGVFNNIILMVNKMKETLEFSQEILASLPTPTAVFGSDNKLKYANTQMLSLTENQKPLADCIGMTSGEFFYRNSGRETQISLAINSREAKSLLAAEYTPLKDKTYYVDVATELIKDKESNITDVITVWIDVTNQTLAAQQIEQAHHNMQDVAKELEQVAAIASSASEQLSTQIELSENGAQDQADRVATTATALEEMNATVLEIARNAGSTADSAATVRSEAQAGSESMQECVKAMQDVRGESLKLQTEMGILSEHAQAINEIMNVISDIADQTNLLALNAAIEAARAGEAGRGFAVVADEVRNLAEKTMASTTDVGNAIASIQKSTIDNTHLVANAVEKIEKVTEMVSDAGEALLGIVKLADTTADQVHAIATASEEQSATSEEITQSVDSINSIAKENAQNMAEAKQAVNEVVTQSHVLSNLIIKLQG</sequence>
<dbReference type="InterPro" id="IPR004089">
    <property type="entry name" value="MCPsignal_dom"/>
</dbReference>
<proteinExistence type="predicted"/>
<dbReference type="Gene3D" id="1.10.287.950">
    <property type="entry name" value="Methyl-accepting chemotaxis protein"/>
    <property type="match status" value="1"/>
</dbReference>
<gene>
    <name evidence="5" type="ORF">JBF11_07355</name>
</gene>
<dbReference type="PANTHER" id="PTHR32089">
    <property type="entry name" value="METHYL-ACCEPTING CHEMOTAXIS PROTEIN MCPB"/>
    <property type="match status" value="1"/>
</dbReference>
<evidence type="ECO:0000313" key="5">
    <source>
        <dbReference type="EMBL" id="UWX06766.1"/>
    </source>
</evidence>
<evidence type="ECO:0000313" key="6">
    <source>
        <dbReference type="Proteomes" id="UP001058120"/>
    </source>
</evidence>
<dbReference type="SMART" id="SM00283">
    <property type="entry name" value="MA"/>
    <property type="match status" value="1"/>
</dbReference>
<evidence type="ECO:0000256" key="2">
    <source>
        <dbReference type="PROSITE-ProRule" id="PRU00284"/>
    </source>
</evidence>
<evidence type="ECO:0000256" key="3">
    <source>
        <dbReference type="SAM" id="Phobius"/>
    </source>
</evidence>
<dbReference type="Gene3D" id="3.30.450.20">
    <property type="entry name" value="PAS domain"/>
    <property type="match status" value="1"/>
</dbReference>
<accession>A0ABY5Y4J7</accession>
<keyword evidence="6" id="KW-1185">Reference proteome</keyword>
<name>A0ABY5Y4J7_9BACT</name>
<organism evidence="5 6">
    <name type="scientific">Taurinivorans muris</name>
    <dbReference type="NCBI Taxonomy" id="2787751"/>
    <lineage>
        <taxon>Bacteria</taxon>
        <taxon>Pseudomonadati</taxon>
        <taxon>Thermodesulfobacteriota</taxon>
        <taxon>Desulfovibrionia</taxon>
        <taxon>Desulfovibrionales</taxon>
        <taxon>Desulfovibrionaceae</taxon>
        <taxon>Taurinivorans</taxon>
    </lineage>
</organism>
<feature type="domain" description="Methyl-accepting transducer" evidence="4">
    <location>
        <begin position="456"/>
        <end position="692"/>
    </location>
</feature>
<dbReference type="SUPFAM" id="SSF58104">
    <property type="entry name" value="Methyl-accepting chemotaxis protein (MCP) signaling domain"/>
    <property type="match status" value="1"/>
</dbReference>
<dbReference type="CDD" id="cd11386">
    <property type="entry name" value="MCP_signal"/>
    <property type="match status" value="1"/>
</dbReference>
<dbReference type="Pfam" id="PF00015">
    <property type="entry name" value="MCPsignal"/>
    <property type="match status" value="1"/>
</dbReference>
<keyword evidence="3" id="KW-1133">Transmembrane helix</keyword>
<evidence type="ECO:0000259" key="4">
    <source>
        <dbReference type="PROSITE" id="PS50111"/>
    </source>
</evidence>
<protein>
    <submittedName>
        <fullName evidence="5">Methyl-accepting chemotaxis protein</fullName>
    </submittedName>
</protein>
<dbReference type="PANTHER" id="PTHR32089:SF112">
    <property type="entry name" value="LYSOZYME-LIKE PROTEIN-RELATED"/>
    <property type="match status" value="1"/>
</dbReference>
<keyword evidence="3" id="KW-0812">Transmembrane</keyword>
<dbReference type="PROSITE" id="PS50111">
    <property type="entry name" value="CHEMOTAXIS_TRANSDUC_2"/>
    <property type="match status" value="1"/>
</dbReference>